<dbReference type="InterPro" id="IPR029052">
    <property type="entry name" value="Metallo-depent_PP-like"/>
</dbReference>
<gene>
    <name evidence="1" type="ORF">HMPREF9442_00923</name>
</gene>
<dbReference type="Proteomes" id="UP000005546">
    <property type="component" value="Unassembled WGS sequence"/>
</dbReference>
<keyword evidence="2" id="KW-1185">Reference proteome</keyword>
<sequence>MERRRHYRTLVLSDIHLGTSHSKTEEVSHFLSHVDCDRLILNGDIIDGWHLRKFPGQSGSSHVRQPLHRERL</sequence>
<protein>
    <submittedName>
        <fullName evidence="1">Conserved domain protein</fullName>
    </submittedName>
</protein>
<evidence type="ECO:0000313" key="1">
    <source>
        <dbReference type="EMBL" id="EGG55870.1"/>
    </source>
</evidence>
<evidence type="ECO:0000313" key="2">
    <source>
        <dbReference type="Proteomes" id="UP000005546"/>
    </source>
</evidence>
<reference evidence="1 2" key="1">
    <citation type="submission" date="2011-02" db="EMBL/GenBank/DDBJ databases">
        <authorList>
            <person name="Weinstock G."/>
            <person name="Sodergren E."/>
            <person name="Clifton S."/>
            <person name="Fulton L."/>
            <person name="Fulton B."/>
            <person name="Courtney L."/>
            <person name="Fronick C."/>
            <person name="Harrison M."/>
            <person name="Strong C."/>
            <person name="Farmer C."/>
            <person name="Delahaunty K."/>
            <person name="Markovic C."/>
            <person name="Hall O."/>
            <person name="Minx P."/>
            <person name="Tomlinson C."/>
            <person name="Mitreva M."/>
            <person name="Hou S."/>
            <person name="Chen J."/>
            <person name="Wollam A."/>
            <person name="Pepin K.H."/>
            <person name="Johnson M."/>
            <person name="Bhonagiri V."/>
            <person name="Zhang X."/>
            <person name="Suruliraj S."/>
            <person name="Warren W."/>
            <person name="Chinwalla A."/>
            <person name="Mardis E.R."/>
            <person name="Wilson R.K."/>
        </authorList>
    </citation>
    <scope>NUCLEOTIDE SEQUENCE [LARGE SCALE GENOMIC DNA]</scope>
    <source>
        <strain evidence="1 2">YIT 11841</strain>
    </source>
</reference>
<dbReference type="SUPFAM" id="SSF56300">
    <property type="entry name" value="Metallo-dependent phosphatases"/>
    <property type="match status" value="1"/>
</dbReference>
<proteinExistence type="predicted"/>
<dbReference type="STRING" id="762982.HMPREF9442_00923"/>
<name>F3QRV0_9BACT</name>
<accession>F3QRV0</accession>
<dbReference type="EMBL" id="AFBR01000023">
    <property type="protein sequence ID" value="EGG55870.1"/>
    <property type="molecule type" value="Genomic_DNA"/>
</dbReference>
<comment type="caution">
    <text evidence="1">The sequence shown here is derived from an EMBL/GenBank/DDBJ whole genome shotgun (WGS) entry which is preliminary data.</text>
</comment>
<dbReference type="eggNOG" id="COG2908">
    <property type="taxonomic scope" value="Bacteria"/>
</dbReference>
<organism evidence="1 2">
    <name type="scientific">Paraprevotella xylaniphila YIT 11841</name>
    <dbReference type="NCBI Taxonomy" id="762982"/>
    <lineage>
        <taxon>Bacteria</taxon>
        <taxon>Pseudomonadati</taxon>
        <taxon>Bacteroidota</taxon>
        <taxon>Bacteroidia</taxon>
        <taxon>Bacteroidales</taxon>
        <taxon>Prevotellaceae</taxon>
        <taxon>Paraprevotella</taxon>
    </lineage>
</organism>
<dbReference type="HOGENOM" id="CLU_2718699_0_0_10"/>
<dbReference type="AlphaFoldDB" id="F3QRV0"/>